<dbReference type="Proteomes" id="UP000244450">
    <property type="component" value="Unassembled WGS sequence"/>
</dbReference>
<gene>
    <name evidence="9" type="ORF">DCC81_16160</name>
</gene>
<dbReference type="CDD" id="cd00130">
    <property type="entry name" value="PAS"/>
    <property type="match status" value="2"/>
</dbReference>
<keyword evidence="4" id="KW-0808">Transferase</keyword>
<dbReference type="EC" id="2.7.13.3" evidence="2"/>
<dbReference type="PROSITE" id="PS50112">
    <property type="entry name" value="PAS"/>
    <property type="match status" value="2"/>
</dbReference>
<dbReference type="InterPro" id="IPR000700">
    <property type="entry name" value="PAS-assoc_C"/>
</dbReference>
<evidence type="ECO:0000256" key="1">
    <source>
        <dbReference type="ARBA" id="ARBA00000085"/>
    </source>
</evidence>
<dbReference type="SUPFAM" id="SSF55785">
    <property type="entry name" value="PYP-like sensor domain (PAS domain)"/>
    <property type="match status" value="2"/>
</dbReference>
<sequence length="493" mass="56298">MHAIDIKALMAQKMVEEIEDYAVLLLDTEGKIASWNRGAQKVKGYTADEIVGQHFHVFYTPEDQEAGRPYRLINIARNTGSARDEGWRVRKDGTRFWGSIVITAIHDDDGEVIGFTKVTRDLTAQKEYTDRLRASEERYSRMVEAVQDYAILLLDTEGGIQNWNIGAEKLKGYTAAEIIGRHFRIFYPEKDRQHQLPEALLAMARLQGRAHHEGWRMRKDGSLFWGSIVITALHNDAGEVIGFSKVTKDLTANKKAEEAQERYLQQLEDRNREMEQLTYIASHDLQQPLRTITNFLSMFEHKYAPLVDEHGHLYISLVMKAAVRMRELIRAILEYSTLGANKVIATVHSAELLEEVKQDLHDMISTTGAVVEGQNMPVLQGYRLELRQLLQNLVSNAIKFRRPGEVPHVTVTAERSRNRWIFCVKDNGIGMEEPAMSKIFMMFQRLHSKDQYPGAGIGLAYAKKIVALHNGQIWVESTPGHGSRFYFSIPFTQ</sequence>
<feature type="domain" description="PAS" evidence="7">
    <location>
        <begin position="135"/>
        <end position="189"/>
    </location>
</feature>
<evidence type="ECO:0000259" key="8">
    <source>
        <dbReference type="PROSITE" id="PS50113"/>
    </source>
</evidence>
<dbReference type="EMBL" id="QCYK01000002">
    <property type="protein sequence ID" value="PUZ25794.1"/>
    <property type="molecule type" value="Genomic_DNA"/>
</dbReference>
<evidence type="ECO:0000259" key="6">
    <source>
        <dbReference type="PROSITE" id="PS50109"/>
    </source>
</evidence>
<proteinExistence type="predicted"/>
<dbReference type="GO" id="GO:0000155">
    <property type="term" value="F:phosphorelay sensor kinase activity"/>
    <property type="evidence" value="ECO:0007669"/>
    <property type="project" value="InterPro"/>
</dbReference>
<dbReference type="SMART" id="SM00387">
    <property type="entry name" value="HATPase_c"/>
    <property type="match status" value="1"/>
</dbReference>
<dbReference type="CDD" id="cd00082">
    <property type="entry name" value="HisKA"/>
    <property type="match status" value="1"/>
</dbReference>
<dbReference type="InterPro" id="IPR005467">
    <property type="entry name" value="His_kinase_dom"/>
</dbReference>
<dbReference type="InterPro" id="IPR004358">
    <property type="entry name" value="Sig_transdc_His_kin-like_C"/>
</dbReference>
<evidence type="ECO:0000313" key="9">
    <source>
        <dbReference type="EMBL" id="PUZ25794.1"/>
    </source>
</evidence>
<dbReference type="PANTHER" id="PTHR43304:SF1">
    <property type="entry name" value="PAC DOMAIN-CONTAINING PROTEIN"/>
    <property type="match status" value="1"/>
</dbReference>
<evidence type="ECO:0000256" key="3">
    <source>
        <dbReference type="ARBA" id="ARBA00022553"/>
    </source>
</evidence>
<evidence type="ECO:0000259" key="7">
    <source>
        <dbReference type="PROSITE" id="PS50112"/>
    </source>
</evidence>
<dbReference type="Pfam" id="PF00512">
    <property type="entry name" value="HisKA"/>
    <property type="match status" value="1"/>
</dbReference>
<organism evidence="9 10">
    <name type="scientific">Chitinophaga parva</name>
    <dbReference type="NCBI Taxonomy" id="2169414"/>
    <lineage>
        <taxon>Bacteria</taxon>
        <taxon>Pseudomonadati</taxon>
        <taxon>Bacteroidota</taxon>
        <taxon>Chitinophagia</taxon>
        <taxon>Chitinophagales</taxon>
        <taxon>Chitinophagaceae</taxon>
        <taxon>Chitinophaga</taxon>
    </lineage>
</organism>
<dbReference type="PROSITE" id="PS50109">
    <property type="entry name" value="HIS_KIN"/>
    <property type="match status" value="1"/>
</dbReference>
<dbReference type="Pfam" id="PF13426">
    <property type="entry name" value="PAS_9"/>
    <property type="match status" value="2"/>
</dbReference>
<dbReference type="InterPro" id="IPR036097">
    <property type="entry name" value="HisK_dim/P_sf"/>
</dbReference>
<dbReference type="InterPro" id="IPR003661">
    <property type="entry name" value="HisK_dim/P_dom"/>
</dbReference>
<dbReference type="InterPro" id="IPR035965">
    <property type="entry name" value="PAS-like_dom_sf"/>
</dbReference>
<dbReference type="InterPro" id="IPR003594">
    <property type="entry name" value="HATPase_dom"/>
</dbReference>
<dbReference type="PANTHER" id="PTHR43304">
    <property type="entry name" value="PHYTOCHROME-LIKE PROTEIN CPH1"/>
    <property type="match status" value="1"/>
</dbReference>
<dbReference type="SMART" id="SM00388">
    <property type="entry name" value="HisKA"/>
    <property type="match status" value="1"/>
</dbReference>
<evidence type="ECO:0000256" key="2">
    <source>
        <dbReference type="ARBA" id="ARBA00012438"/>
    </source>
</evidence>
<accession>A0A2T7BHP5</accession>
<dbReference type="SMART" id="SM00086">
    <property type="entry name" value="PAC"/>
    <property type="match status" value="2"/>
</dbReference>
<dbReference type="NCBIfam" id="TIGR00229">
    <property type="entry name" value="sensory_box"/>
    <property type="match status" value="2"/>
</dbReference>
<dbReference type="InterPro" id="IPR052162">
    <property type="entry name" value="Sensor_kinase/Photoreceptor"/>
</dbReference>
<keyword evidence="3" id="KW-0597">Phosphoprotein</keyword>
<dbReference type="FunFam" id="3.30.565.10:FF:000006">
    <property type="entry name" value="Sensor histidine kinase WalK"/>
    <property type="match status" value="1"/>
</dbReference>
<feature type="domain" description="PAC" evidence="8">
    <location>
        <begin position="82"/>
        <end position="134"/>
    </location>
</feature>
<dbReference type="SUPFAM" id="SSF55874">
    <property type="entry name" value="ATPase domain of HSP90 chaperone/DNA topoisomerase II/histidine kinase"/>
    <property type="match status" value="1"/>
</dbReference>
<dbReference type="SUPFAM" id="SSF47384">
    <property type="entry name" value="Homodimeric domain of signal transducing histidine kinase"/>
    <property type="match status" value="1"/>
</dbReference>
<evidence type="ECO:0000256" key="4">
    <source>
        <dbReference type="ARBA" id="ARBA00022679"/>
    </source>
</evidence>
<dbReference type="PRINTS" id="PR00344">
    <property type="entry name" value="BCTRLSENSOR"/>
</dbReference>
<dbReference type="InterPro" id="IPR000014">
    <property type="entry name" value="PAS"/>
</dbReference>
<reference evidence="9 10" key="1">
    <citation type="submission" date="2018-04" db="EMBL/GenBank/DDBJ databases">
        <title>Chitinophaga fuyangensis sp. nov., isolated from soil in a chemical factory.</title>
        <authorList>
            <person name="Chen K."/>
        </authorList>
    </citation>
    <scope>NUCLEOTIDE SEQUENCE [LARGE SCALE GENOMIC DNA]</scope>
    <source>
        <strain evidence="9 10">LY-1</strain>
    </source>
</reference>
<evidence type="ECO:0000313" key="10">
    <source>
        <dbReference type="Proteomes" id="UP000244450"/>
    </source>
</evidence>
<dbReference type="InterPro" id="IPR036890">
    <property type="entry name" value="HATPase_C_sf"/>
</dbReference>
<feature type="domain" description="PAS" evidence="7">
    <location>
        <begin position="10"/>
        <end position="65"/>
    </location>
</feature>
<comment type="caution">
    <text evidence="9">The sequence shown here is derived from an EMBL/GenBank/DDBJ whole genome shotgun (WGS) entry which is preliminary data.</text>
</comment>
<keyword evidence="5 9" id="KW-0418">Kinase</keyword>
<dbReference type="AlphaFoldDB" id="A0A2T7BHP5"/>
<dbReference type="Gene3D" id="3.30.565.10">
    <property type="entry name" value="Histidine kinase-like ATPase, C-terminal domain"/>
    <property type="match status" value="1"/>
</dbReference>
<dbReference type="OrthoDB" id="9766459at2"/>
<keyword evidence="10" id="KW-1185">Reference proteome</keyword>
<dbReference type="Gene3D" id="3.30.450.20">
    <property type="entry name" value="PAS domain"/>
    <property type="match status" value="2"/>
</dbReference>
<feature type="domain" description="Histidine kinase" evidence="6">
    <location>
        <begin position="280"/>
        <end position="493"/>
    </location>
</feature>
<dbReference type="Gene3D" id="1.10.287.130">
    <property type="match status" value="1"/>
</dbReference>
<evidence type="ECO:0000256" key="5">
    <source>
        <dbReference type="ARBA" id="ARBA00022777"/>
    </source>
</evidence>
<dbReference type="InterPro" id="IPR001610">
    <property type="entry name" value="PAC"/>
</dbReference>
<dbReference type="RefSeq" id="WP_108687633.1">
    <property type="nucleotide sequence ID" value="NZ_QCYK01000002.1"/>
</dbReference>
<comment type="catalytic activity">
    <reaction evidence="1">
        <text>ATP + protein L-histidine = ADP + protein N-phospho-L-histidine.</text>
        <dbReference type="EC" id="2.7.13.3"/>
    </reaction>
</comment>
<feature type="domain" description="PAC" evidence="8">
    <location>
        <begin position="210"/>
        <end position="262"/>
    </location>
</feature>
<dbReference type="PROSITE" id="PS50113">
    <property type="entry name" value="PAC"/>
    <property type="match status" value="2"/>
</dbReference>
<name>A0A2T7BHP5_9BACT</name>
<dbReference type="SMART" id="SM00091">
    <property type="entry name" value="PAS"/>
    <property type="match status" value="2"/>
</dbReference>
<dbReference type="Pfam" id="PF02518">
    <property type="entry name" value="HATPase_c"/>
    <property type="match status" value="1"/>
</dbReference>
<protein>
    <recommendedName>
        <fullName evidence="2">histidine kinase</fullName>
        <ecNumber evidence="2">2.7.13.3</ecNumber>
    </recommendedName>
</protein>